<evidence type="ECO:0000259" key="8">
    <source>
        <dbReference type="PROSITE" id="PS50928"/>
    </source>
</evidence>
<comment type="similarity">
    <text evidence="7">Belongs to the binding-protein-dependent transport system permease family.</text>
</comment>
<dbReference type="EMBL" id="LS483476">
    <property type="protein sequence ID" value="SQI63220.1"/>
    <property type="molecule type" value="Genomic_DNA"/>
</dbReference>
<dbReference type="KEGG" id="blen:NCTC4824_03980"/>
<accession>A0A2X4WZU6</accession>
<evidence type="ECO:0000256" key="5">
    <source>
        <dbReference type="ARBA" id="ARBA00022989"/>
    </source>
</evidence>
<keyword evidence="3" id="KW-1003">Cell membrane</keyword>
<name>A0A2X4WZU6_LEDLE</name>
<keyword evidence="9" id="KW-0762">Sugar transport</keyword>
<evidence type="ECO:0000256" key="3">
    <source>
        <dbReference type="ARBA" id="ARBA00022475"/>
    </source>
</evidence>
<dbReference type="STRING" id="1348624.GCA_001591545_02958"/>
<evidence type="ECO:0000256" key="1">
    <source>
        <dbReference type="ARBA" id="ARBA00004651"/>
    </source>
</evidence>
<organism evidence="9 10">
    <name type="scientific">Lederbergia lenta</name>
    <name type="common">Bacillus lentus</name>
    <dbReference type="NCBI Taxonomy" id="1467"/>
    <lineage>
        <taxon>Bacteria</taxon>
        <taxon>Bacillati</taxon>
        <taxon>Bacillota</taxon>
        <taxon>Bacilli</taxon>
        <taxon>Bacillales</taxon>
        <taxon>Bacillaceae</taxon>
        <taxon>Lederbergia</taxon>
    </lineage>
</organism>
<feature type="transmembrane region" description="Helical" evidence="7">
    <location>
        <begin position="154"/>
        <end position="174"/>
    </location>
</feature>
<evidence type="ECO:0000313" key="10">
    <source>
        <dbReference type="Proteomes" id="UP000249134"/>
    </source>
</evidence>
<feature type="transmembrane region" description="Helical" evidence="7">
    <location>
        <begin position="253"/>
        <end position="274"/>
    </location>
</feature>
<dbReference type="SUPFAM" id="SSF161098">
    <property type="entry name" value="MetI-like"/>
    <property type="match status" value="1"/>
</dbReference>
<dbReference type="PANTHER" id="PTHR43744">
    <property type="entry name" value="ABC TRANSPORTER PERMEASE PROTEIN MG189-RELATED-RELATED"/>
    <property type="match status" value="1"/>
</dbReference>
<gene>
    <name evidence="9" type="primary">ycjP_41</name>
    <name evidence="9" type="ORF">NCTC4824_03980</name>
</gene>
<dbReference type="CDD" id="cd06261">
    <property type="entry name" value="TM_PBP2"/>
    <property type="match status" value="1"/>
</dbReference>
<dbReference type="Proteomes" id="UP000249134">
    <property type="component" value="Chromosome 1"/>
</dbReference>
<keyword evidence="2 7" id="KW-0813">Transport</keyword>
<dbReference type="AlphaFoldDB" id="A0A2X4WZU6"/>
<keyword evidence="10" id="KW-1185">Reference proteome</keyword>
<feature type="transmembrane region" description="Helical" evidence="7">
    <location>
        <begin position="24"/>
        <end position="45"/>
    </location>
</feature>
<keyword evidence="5 7" id="KW-1133">Transmembrane helix</keyword>
<evidence type="ECO:0000256" key="2">
    <source>
        <dbReference type="ARBA" id="ARBA00022448"/>
    </source>
</evidence>
<reference evidence="9 10" key="1">
    <citation type="submission" date="2018-06" db="EMBL/GenBank/DDBJ databases">
        <authorList>
            <consortium name="Pathogen Informatics"/>
            <person name="Doyle S."/>
        </authorList>
    </citation>
    <scope>NUCLEOTIDE SEQUENCE [LARGE SCALE GENOMIC DNA]</scope>
    <source>
        <strain evidence="9 10">NCTC4824</strain>
    </source>
</reference>
<dbReference type="GO" id="GO:0055085">
    <property type="term" value="P:transmembrane transport"/>
    <property type="evidence" value="ECO:0007669"/>
    <property type="project" value="InterPro"/>
</dbReference>
<evidence type="ECO:0000313" key="9">
    <source>
        <dbReference type="EMBL" id="SQI63220.1"/>
    </source>
</evidence>
<sequence>MEIATKATSNTSTPKIQKVPIKKIIKYMVIILVSLMMVLPFVWMLSASLKAESEIFGFPIKWIPETFHWSNYKDVWTKVPFHLYYLNTLKIAVLTTILIVINSSLAGYAFAKIKFPESNRLFFIYVATMMIPYQVMMIPQFMLMKEIGLVNSHWALILLGSFNPFGVFLFRQFFLSIPDELLEAARIDGLSEFGIYWKIMMPLSKPAIATLVIFSFMHSWNDFLGPLIYLTSDNLYTLQLGIQHFITEYNTEYALLMAAAVSAIIPTIIVYFLAQDHFIEGVANTGIK</sequence>
<protein>
    <submittedName>
        <fullName evidence="9">Sugar transporter permease</fullName>
    </submittedName>
</protein>
<comment type="subcellular location">
    <subcellularLocation>
        <location evidence="1 7">Cell membrane</location>
        <topology evidence="1 7">Multi-pass membrane protein</topology>
    </subcellularLocation>
</comment>
<dbReference type="PROSITE" id="PS50928">
    <property type="entry name" value="ABC_TM1"/>
    <property type="match status" value="1"/>
</dbReference>
<dbReference type="Pfam" id="PF00528">
    <property type="entry name" value="BPD_transp_1"/>
    <property type="match status" value="1"/>
</dbReference>
<dbReference type="InterPro" id="IPR000515">
    <property type="entry name" value="MetI-like"/>
</dbReference>
<keyword evidence="6 7" id="KW-0472">Membrane</keyword>
<keyword evidence="4 7" id="KW-0812">Transmembrane</keyword>
<dbReference type="PANTHER" id="PTHR43744:SF12">
    <property type="entry name" value="ABC TRANSPORTER PERMEASE PROTEIN MG189-RELATED"/>
    <property type="match status" value="1"/>
</dbReference>
<proteinExistence type="inferred from homology"/>
<feature type="domain" description="ABC transmembrane type-1" evidence="8">
    <location>
        <begin position="85"/>
        <end position="274"/>
    </location>
</feature>
<evidence type="ECO:0000256" key="6">
    <source>
        <dbReference type="ARBA" id="ARBA00023136"/>
    </source>
</evidence>
<feature type="transmembrane region" description="Helical" evidence="7">
    <location>
        <begin position="122"/>
        <end position="142"/>
    </location>
</feature>
<dbReference type="GO" id="GO:0005886">
    <property type="term" value="C:plasma membrane"/>
    <property type="evidence" value="ECO:0007669"/>
    <property type="project" value="UniProtKB-SubCell"/>
</dbReference>
<feature type="transmembrane region" description="Helical" evidence="7">
    <location>
        <begin position="195"/>
        <end position="217"/>
    </location>
</feature>
<dbReference type="RefSeq" id="WP_066143701.1">
    <property type="nucleotide sequence ID" value="NZ_CBCSGM010000004.1"/>
</dbReference>
<evidence type="ECO:0000256" key="7">
    <source>
        <dbReference type="RuleBase" id="RU363032"/>
    </source>
</evidence>
<dbReference type="InterPro" id="IPR035906">
    <property type="entry name" value="MetI-like_sf"/>
</dbReference>
<dbReference type="Gene3D" id="1.10.3720.10">
    <property type="entry name" value="MetI-like"/>
    <property type="match status" value="1"/>
</dbReference>
<evidence type="ECO:0000256" key="4">
    <source>
        <dbReference type="ARBA" id="ARBA00022692"/>
    </source>
</evidence>